<evidence type="ECO:0000313" key="7">
    <source>
        <dbReference type="Proteomes" id="UP001362999"/>
    </source>
</evidence>
<reference evidence="6 7" key="1">
    <citation type="journal article" date="2024" name="J Genomics">
        <title>Draft genome sequencing and assembly of Favolaschia claudopus CIRM-BRFM 2984 isolated from oak limbs.</title>
        <authorList>
            <person name="Navarro D."/>
            <person name="Drula E."/>
            <person name="Chaduli D."/>
            <person name="Cazenave R."/>
            <person name="Ahrendt S."/>
            <person name="Wang J."/>
            <person name="Lipzen A."/>
            <person name="Daum C."/>
            <person name="Barry K."/>
            <person name="Grigoriev I.V."/>
            <person name="Favel A."/>
            <person name="Rosso M.N."/>
            <person name="Martin F."/>
        </authorList>
    </citation>
    <scope>NUCLEOTIDE SEQUENCE [LARGE SCALE GENOMIC DNA]</scope>
    <source>
        <strain evidence="6 7">CIRM-BRFM 2984</strain>
    </source>
</reference>
<dbReference type="SMART" id="SM00853">
    <property type="entry name" value="MutL_C"/>
    <property type="match status" value="1"/>
</dbReference>
<dbReference type="Gene3D" id="3.30.230.10">
    <property type="match status" value="1"/>
</dbReference>
<dbReference type="Gene3D" id="3.30.1370.100">
    <property type="entry name" value="MutL, C-terminal domain, regulatory subdomain"/>
    <property type="match status" value="1"/>
</dbReference>
<dbReference type="Gene3D" id="3.30.1540.20">
    <property type="entry name" value="MutL, C-terminal domain, dimerisation subdomain"/>
    <property type="match status" value="1"/>
</dbReference>
<dbReference type="InterPro" id="IPR014721">
    <property type="entry name" value="Ribsml_uS5_D2-typ_fold_subgr"/>
</dbReference>
<dbReference type="EMBL" id="JAWWNJ010000079">
    <property type="protein sequence ID" value="KAK7002475.1"/>
    <property type="molecule type" value="Genomic_DNA"/>
</dbReference>
<keyword evidence="2" id="KW-0227">DNA damage</keyword>
<dbReference type="GO" id="GO:0005524">
    <property type="term" value="F:ATP binding"/>
    <property type="evidence" value="ECO:0007669"/>
    <property type="project" value="InterPro"/>
</dbReference>
<dbReference type="GO" id="GO:0030983">
    <property type="term" value="F:mismatched DNA binding"/>
    <property type="evidence" value="ECO:0007669"/>
    <property type="project" value="InterPro"/>
</dbReference>
<sequence>MSIKPIDKTSIHRITSGQVVIDLQTAVKELELIPVEEVRFKQYGLASIEVIDNGGGISEENYEGIALKHHTSKLSSFADLTTVTTFGFRGEALSSLCALCDSVVVSTSTQSPMGVTLEMDSAGKICHKAKRGTTITLLNLFSKLPVRRKEFERNAKREFGKALALLNAYALGPCSSGNGVRLVVEICSNPNARNAVIAGRSVRTLGSESSRQHSRPGPRFLCRTRQIGHEKRTFFRATEVDDTPIQVRVSGLVSKFAPACGRAGTDRQFFYVNGRPCNLPKVQKALNEVYRSFNATQSPFIVADFLLPTDSCDINVSPDKRTIFLHHESNLIAALKSSLESNFAPSRSIYDVEGTQSKLLTQTLLPISQPLRKAASTVPAPPLVLDSVEEARLESPSQHTTTNVSDKAEPLQLPPNVKRNAHRRESPPPPTQIEAQSSRLLATHPFNTARLIALDQPGDSPFLVPESRPRECLDVIKDPTPARSTPTTSIAIPSSPVQDVVVRLDSSPPSWQRKLKLARKASDEPGSTPVPVDEGSARKKRRSDISTDAMELEPPKPTQSARQNLRSFLAGFSRPGSQLGSNAAIEEDELQSADEGDTEEVRFPTHVEASGDEQDRPMLVDSDLDEAAPSSPEPQPTDTEMQIDSNSSDADGHDLQEKVDKLPDEEPDIVVIDTKSPPKSVADSSVIDLTDDDPLDSSVLSTFAPDAVSATPSLEDAVARPEVIRTSDSNGDVSLRFNLTRISRAWENLKNAVGAASDPSESESSASKILLAAGLGDGTNDDTAAQALSRTISKEDFGSMNILGQFNLGFIIARRRKSEDGNGMDDLFIVDQHAADEKYNFETLQQITRIKSQKLFRPQVLELTAGDELLALENIEVLRQNGFEVEAAGMVSDDSDSGPGSRLSLTAQPVSKDTVFDMKDLEEIIHRMRDQPVGQMVRCSKARAMFAMRACRKSVMIGMPLSKPQMTAVVRHMGTMDQPWNCPHGRPTMRHLADIVSKKQERRATQWAGLGQQVYVYDLALGNTSYMLSIAPILRIQSGETVNFDCLDASNGQITPDSTVESISSLVFSQLDQVNGPIYVEGAVPGDTLQVDVLSVVPAKWGWTACIPGFGLLSDEYTEPALKIWELNTDEMVTYFDEEKKIRIPLRPFAGEMGVAPGKMGAFSTIPPYATGGNIDTKHLSAGATLYLPVEVEGALFSIGDGHAVQGDGVCGTLVFLISDTLRNARLICLRLLGTAIETPMNVSVRLTVRKDRPYTKTPHFKTPKVNLTDEEFYCTTGVDADMREATRAAVRNMIEFLVTDHGFNRIDAYMLCSVAADLRLHEVVDMPNYVVGMMIPRSILPGVNSSCCFSNLSSC</sequence>
<dbReference type="SUPFAM" id="SSF118116">
    <property type="entry name" value="DNA mismatch repair protein MutL"/>
    <property type="match status" value="1"/>
</dbReference>
<feature type="domain" description="MutL C-terminal dimerisation" evidence="4">
    <location>
        <begin position="802"/>
        <end position="961"/>
    </location>
</feature>
<comment type="caution">
    <text evidence="6">The sequence shown here is derived from an EMBL/GenBank/DDBJ whole genome shotgun (WGS) entry which is preliminary data.</text>
</comment>
<dbReference type="Pfam" id="PF01119">
    <property type="entry name" value="DNA_mis_repair"/>
    <property type="match status" value="1"/>
</dbReference>
<dbReference type="InterPro" id="IPR042121">
    <property type="entry name" value="MutL_C_regsub"/>
</dbReference>
<dbReference type="SUPFAM" id="SSF55874">
    <property type="entry name" value="ATPase domain of HSP90 chaperone/DNA topoisomerase II/histidine kinase"/>
    <property type="match status" value="1"/>
</dbReference>
<keyword evidence="7" id="KW-1185">Reference proteome</keyword>
<dbReference type="GO" id="GO:0006298">
    <property type="term" value="P:mismatch repair"/>
    <property type="evidence" value="ECO:0007669"/>
    <property type="project" value="InterPro"/>
</dbReference>
<proteinExistence type="inferred from homology"/>
<evidence type="ECO:0000256" key="1">
    <source>
        <dbReference type="ARBA" id="ARBA00006082"/>
    </source>
</evidence>
<dbReference type="SUPFAM" id="SSF54211">
    <property type="entry name" value="Ribosomal protein S5 domain 2-like"/>
    <property type="match status" value="1"/>
</dbReference>
<feature type="domain" description="DNA mismatch repair protein S5" evidence="5">
    <location>
        <begin position="224"/>
        <end position="344"/>
    </location>
</feature>
<dbReference type="GO" id="GO:0140664">
    <property type="term" value="F:ATP-dependent DNA damage sensor activity"/>
    <property type="evidence" value="ECO:0007669"/>
    <property type="project" value="InterPro"/>
</dbReference>
<feature type="region of interest" description="Disordered" evidence="3">
    <location>
        <begin position="587"/>
        <end position="654"/>
    </location>
</feature>
<dbReference type="InterPro" id="IPR004304">
    <property type="entry name" value="FmdA_AmdA"/>
</dbReference>
<evidence type="ECO:0000256" key="3">
    <source>
        <dbReference type="SAM" id="MobiDB-lite"/>
    </source>
</evidence>
<dbReference type="FunFam" id="3.30.1370.100:FF:000001">
    <property type="entry name" value="Mismatch repair endonuclease pms1, putative"/>
    <property type="match status" value="1"/>
</dbReference>
<dbReference type="InterPro" id="IPR036890">
    <property type="entry name" value="HATPase_C_sf"/>
</dbReference>
<gene>
    <name evidence="6" type="ORF">R3P38DRAFT_2556992</name>
</gene>
<evidence type="ECO:0000313" key="6">
    <source>
        <dbReference type="EMBL" id="KAK7002475.1"/>
    </source>
</evidence>
<dbReference type="CDD" id="cd03484">
    <property type="entry name" value="MutL_Trans_hPMS_2_like"/>
    <property type="match status" value="1"/>
</dbReference>
<name>A0AAW0A874_9AGAR</name>
<dbReference type="GO" id="GO:0016811">
    <property type="term" value="F:hydrolase activity, acting on carbon-nitrogen (but not peptide) bonds, in linear amides"/>
    <property type="evidence" value="ECO:0007669"/>
    <property type="project" value="InterPro"/>
</dbReference>
<evidence type="ECO:0000259" key="5">
    <source>
        <dbReference type="SMART" id="SM01340"/>
    </source>
</evidence>
<dbReference type="GO" id="GO:0032389">
    <property type="term" value="C:MutLalpha complex"/>
    <property type="evidence" value="ECO:0007669"/>
    <property type="project" value="TreeGrafter"/>
</dbReference>
<feature type="compositionally biased region" description="Polar residues" evidence="3">
    <location>
        <begin position="395"/>
        <end position="405"/>
    </location>
</feature>
<evidence type="ECO:0000259" key="4">
    <source>
        <dbReference type="SMART" id="SM00853"/>
    </source>
</evidence>
<dbReference type="Gene3D" id="3.10.28.20">
    <property type="entry name" value="Acetamidase/Formamidase-like domains"/>
    <property type="match status" value="1"/>
</dbReference>
<comment type="similarity">
    <text evidence="1">Belongs to the DNA mismatch repair MutL/HexB family.</text>
</comment>
<dbReference type="PANTHER" id="PTHR10073">
    <property type="entry name" value="DNA MISMATCH REPAIR PROTEIN MLH, PMS, MUTL"/>
    <property type="match status" value="1"/>
</dbReference>
<dbReference type="InterPro" id="IPR042120">
    <property type="entry name" value="MutL_C_dimsub"/>
</dbReference>
<dbReference type="Pfam" id="PF03069">
    <property type="entry name" value="FmdA_AmdA"/>
    <property type="match status" value="3"/>
</dbReference>
<dbReference type="PROSITE" id="PS00058">
    <property type="entry name" value="DNA_MISMATCH_REPAIR_1"/>
    <property type="match status" value="1"/>
</dbReference>
<dbReference type="SUPFAM" id="SSF141130">
    <property type="entry name" value="Acetamidase/Formamidase-like"/>
    <property type="match status" value="1"/>
</dbReference>
<dbReference type="PANTHER" id="PTHR10073:SF52">
    <property type="entry name" value="MISMATCH REPAIR ENDONUCLEASE PMS2"/>
    <property type="match status" value="1"/>
</dbReference>
<dbReference type="Proteomes" id="UP001362999">
    <property type="component" value="Unassembled WGS sequence"/>
</dbReference>
<dbReference type="InterPro" id="IPR037198">
    <property type="entry name" value="MutL_C_sf"/>
</dbReference>
<feature type="compositionally biased region" description="Acidic residues" evidence="3">
    <location>
        <begin position="587"/>
        <end position="598"/>
    </location>
</feature>
<dbReference type="GO" id="GO:0016887">
    <property type="term" value="F:ATP hydrolysis activity"/>
    <property type="evidence" value="ECO:0007669"/>
    <property type="project" value="InterPro"/>
</dbReference>
<protein>
    <submittedName>
        <fullName evidence="6">DNA mismatch repair protein MutL</fullName>
    </submittedName>
</protein>
<dbReference type="Pfam" id="PF08676">
    <property type="entry name" value="MutL_C"/>
    <property type="match status" value="1"/>
</dbReference>
<dbReference type="InterPro" id="IPR014790">
    <property type="entry name" value="MutL_C"/>
</dbReference>
<dbReference type="GO" id="GO:0061982">
    <property type="term" value="P:meiosis I cell cycle process"/>
    <property type="evidence" value="ECO:0007669"/>
    <property type="project" value="UniProtKB-ARBA"/>
</dbReference>
<evidence type="ECO:0000256" key="2">
    <source>
        <dbReference type="ARBA" id="ARBA00022763"/>
    </source>
</evidence>
<accession>A0AAW0A874</accession>
<dbReference type="InterPro" id="IPR014762">
    <property type="entry name" value="DNA_mismatch_repair_CS"/>
</dbReference>
<feature type="region of interest" description="Disordered" evidence="3">
    <location>
        <begin position="392"/>
        <end position="435"/>
    </location>
</feature>
<dbReference type="Gene3D" id="3.30.565.10">
    <property type="entry name" value="Histidine kinase-like ATPase, C-terminal domain"/>
    <property type="match status" value="1"/>
</dbReference>
<dbReference type="Gene3D" id="2.60.120.580">
    <property type="entry name" value="Acetamidase/Formamidase-like domains"/>
    <property type="match status" value="2"/>
</dbReference>
<dbReference type="InterPro" id="IPR038973">
    <property type="entry name" value="MutL/Mlh/Pms-like"/>
</dbReference>
<dbReference type="SMART" id="SM01340">
    <property type="entry name" value="DNA_mis_repair"/>
    <property type="match status" value="1"/>
</dbReference>
<organism evidence="6 7">
    <name type="scientific">Favolaschia claudopus</name>
    <dbReference type="NCBI Taxonomy" id="2862362"/>
    <lineage>
        <taxon>Eukaryota</taxon>
        <taxon>Fungi</taxon>
        <taxon>Dikarya</taxon>
        <taxon>Basidiomycota</taxon>
        <taxon>Agaricomycotina</taxon>
        <taxon>Agaricomycetes</taxon>
        <taxon>Agaricomycetidae</taxon>
        <taxon>Agaricales</taxon>
        <taxon>Marasmiineae</taxon>
        <taxon>Mycenaceae</taxon>
        <taxon>Favolaschia</taxon>
    </lineage>
</organism>
<feature type="region of interest" description="Disordered" evidence="3">
    <location>
        <begin position="517"/>
        <end position="561"/>
    </location>
</feature>
<feature type="compositionally biased region" description="Polar residues" evidence="3">
    <location>
        <begin position="636"/>
        <end position="649"/>
    </location>
</feature>
<dbReference type="InterPro" id="IPR013507">
    <property type="entry name" value="DNA_mismatch_S5_2-like"/>
</dbReference>
<dbReference type="InterPro" id="IPR020568">
    <property type="entry name" value="Ribosomal_Su5_D2-typ_SF"/>
</dbReference>